<organism evidence="12 13">
    <name type="scientific">Klebsormidium nitens</name>
    <name type="common">Green alga</name>
    <name type="synonym">Ulothrix nitens</name>
    <dbReference type="NCBI Taxonomy" id="105231"/>
    <lineage>
        <taxon>Eukaryota</taxon>
        <taxon>Viridiplantae</taxon>
        <taxon>Streptophyta</taxon>
        <taxon>Klebsormidiophyceae</taxon>
        <taxon>Klebsormidiales</taxon>
        <taxon>Klebsormidiaceae</taxon>
        <taxon>Klebsormidium</taxon>
    </lineage>
</organism>
<proteinExistence type="inferred from homology"/>
<feature type="binding site" evidence="9">
    <location>
        <position position="209"/>
    </location>
    <ligand>
        <name>substrate</name>
    </ligand>
</feature>
<dbReference type="GO" id="GO:0005983">
    <property type="term" value="P:starch catabolic process"/>
    <property type="evidence" value="ECO:0000318"/>
    <property type="project" value="GO_Central"/>
</dbReference>
<evidence type="ECO:0000313" key="12">
    <source>
        <dbReference type="EMBL" id="GAQ79925.1"/>
    </source>
</evidence>
<comment type="similarity">
    <text evidence="2 10">Belongs to the glycosyl hydrolase 14 family.</text>
</comment>
<dbReference type="InterPro" id="IPR001554">
    <property type="entry name" value="Glyco_hydro_14"/>
</dbReference>
<feature type="binding site" evidence="9">
    <location>
        <position position="201"/>
    </location>
    <ligand>
        <name>substrate</name>
    </ligand>
</feature>
<keyword evidence="7 10" id="KW-0624">Polysaccharide degradation</keyword>
<dbReference type="GO" id="GO:0016161">
    <property type="term" value="F:beta-amylase activity"/>
    <property type="evidence" value="ECO:0000318"/>
    <property type="project" value="GO_Central"/>
</dbReference>
<feature type="binding site" evidence="9">
    <location>
        <position position="423"/>
    </location>
    <ligand>
        <name>substrate</name>
    </ligand>
</feature>
<keyword evidence="4 10" id="KW-0378">Hydrolase</keyword>
<evidence type="ECO:0000256" key="2">
    <source>
        <dbReference type="ARBA" id="ARBA00005652"/>
    </source>
</evidence>
<feature type="binding site" evidence="9">
    <location>
        <position position="418"/>
    </location>
    <ligand>
        <name>substrate</name>
    </ligand>
</feature>
<dbReference type="PANTHER" id="PTHR31352">
    <property type="entry name" value="BETA-AMYLASE 1, CHLOROPLASTIC"/>
    <property type="match status" value="1"/>
</dbReference>
<feature type="binding site" evidence="9">
    <location>
        <position position="554"/>
    </location>
    <ligand>
        <name>substrate</name>
    </ligand>
</feature>
<evidence type="ECO:0000256" key="6">
    <source>
        <dbReference type="ARBA" id="ARBA00023295"/>
    </source>
</evidence>
<dbReference type="PRINTS" id="PR00750">
    <property type="entry name" value="BETAAMYLASE"/>
</dbReference>
<feature type="binding site" evidence="9">
    <location>
        <position position="161"/>
    </location>
    <ligand>
        <name>substrate</name>
    </ligand>
</feature>
<evidence type="ECO:0000256" key="11">
    <source>
        <dbReference type="SAM" id="MobiDB-lite"/>
    </source>
</evidence>
<sequence length="602" mass="66030">MASAAVLSAPAPGSAKGSSQIPENAFLGGGANHSQISPPQLASQLSLEQKFAEEIRNRAEAAIAAANGGQTAVFIEPPPLFHSSREQVGLAESLLRKQMYIETDVTVDDTGVNAPLQTDVPVYVMLPLDTVRNDGFVNNPRAMEMAFRALKQAGCTGVMIDVWWGIAERNGPGQYDFGAYKHLLNMCKEAGLKMQAVMSFHACGGNVGDNVNISLPRWVLEAGQANPEIFYTDRQGHRNQECLSLFSDENPVLAGRTPLACYSDYMTAFRAAMGEDFGTVLTEVAVGMGPCGELRYPAYPEGDGRWRFPGVGEFQCYDKRALESLAQAAAAIGKPEWGKGGPHDAGGYNSLPHETGFFNNGGSWDTPYGRFFLEWYSQSLIKHGDRVMAAACKAFYGAESFEGPKRKQKQGEAKVSLKCAGIHWWYKSRSHGAELTAGYYNTRYRNGYAPIVELCQRYSADFNFTCVEMKDCEQPEFARCGPEELLKQVRVCAAQKGVPMAGENALSRLDDQAYEQILNTTCCTGIELDELDEEGQARKVKHVVPLMSALTFLRLSPQLLEERHFSRFVQFVRGMKEANGNKPLQVTHPNLVTIPAAQPAKV</sequence>
<comment type="catalytic activity">
    <reaction evidence="1 10">
        <text>Hydrolysis of (1-&gt;4)-alpha-D-glucosidic linkages in polysaccharides so as to remove successive maltose units from the non-reducing ends of the chains.</text>
        <dbReference type="EC" id="3.2.1.2"/>
    </reaction>
</comment>
<name>A0A1Y1HMR9_KLENI</name>
<dbReference type="OMA" id="CISLWAD"/>
<evidence type="ECO:0000256" key="3">
    <source>
        <dbReference type="ARBA" id="ARBA00012594"/>
    </source>
</evidence>
<dbReference type="Pfam" id="PF01373">
    <property type="entry name" value="Glyco_hydro_14"/>
    <property type="match status" value="1"/>
</dbReference>
<keyword evidence="13" id="KW-1185">Reference proteome</keyword>
<dbReference type="InterPro" id="IPR018238">
    <property type="entry name" value="Glyco_hydro_14_CS"/>
</dbReference>
<dbReference type="EC" id="3.2.1.2" evidence="3 10"/>
<keyword evidence="6 10" id="KW-0326">Glycosidase</keyword>
<feature type="active site" description="Proton donor" evidence="8">
    <location>
        <position position="293"/>
    </location>
</feature>
<feature type="compositionally biased region" description="Low complexity" evidence="11">
    <location>
        <begin position="8"/>
        <end position="19"/>
    </location>
</feature>
<dbReference type="Gene3D" id="3.20.20.80">
    <property type="entry name" value="Glycosidases"/>
    <property type="match status" value="1"/>
</dbReference>
<protein>
    <recommendedName>
        <fullName evidence="3 10">Beta-amylase</fullName>
        <ecNumber evidence="3 10">3.2.1.2</ecNumber>
    </recommendedName>
</protein>
<dbReference type="STRING" id="105231.A0A1Y1HMR9"/>
<evidence type="ECO:0000313" key="13">
    <source>
        <dbReference type="Proteomes" id="UP000054558"/>
    </source>
</evidence>
<dbReference type="EMBL" id="DF236990">
    <property type="protein sequence ID" value="GAQ79925.1"/>
    <property type="molecule type" value="Genomic_DNA"/>
</dbReference>
<evidence type="ECO:0000256" key="7">
    <source>
        <dbReference type="ARBA" id="ARBA00023326"/>
    </source>
</evidence>
<dbReference type="SUPFAM" id="SSF51445">
    <property type="entry name" value="(Trans)glycosidases"/>
    <property type="match status" value="1"/>
</dbReference>
<dbReference type="PROSITE" id="PS00506">
    <property type="entry name" value="BETA_AMYLASE_1"/>
    <property type="match status" value="1"/>
</dbReference>
<feature type="region of interest" description="Disordered" evidence="11">
    <location>
        <begin position="1"/>
        <end position="42"/>
    </location>
</feature>
<reference evidence="12 13" key="1">
    <citation type="journal article" date="2014" name="Nat. Commun.">
        <title>Klebsormidium flaccidum genome reveals primary factors for plant terrestrial adaptation.</title>
        <authorList>
            <person name="Hori K."/>
            <person name="Maruyama F."/>
            <person name="Fujisawa T."/>
            <person name="Togashi T."/>
            <person name="Yamamoto N."/>
            <person name="Seo M."/>
            <person name="Sato S."/>
            <person name="Yamada T."/>
            <person name="Mori H."/>
            <person name="Tajima N."/>
            <person name="Moriyama T."/>
            <person name="Ikeuchi M."/>
            <person name="Watanabe M."/>
            <person name="Wada H."/>
            <person name="Kobayashi K."/>
            <person name="Saito M."/>
            <person name="Masuda T."/>
            <person name="Sasaki-Sekimoto Y."/>
            <person name="Mashiguchi K."/>
            <person name="Awai K."/>
            <person name="Shimojima M."/>
            <person name="Masuda S."/>
            <person name="Iwai M."/>
            <person name="Nobusawa T."/>
            <person name="Narise T."/>
            <person name="Kondo S."/>
            <person name="Saito H."/>
            <person name="Sato R."/>
            <person name="Murakawa M."/>
            <person name="Ihara Y."/>
            <person name="Oshima-Yamada Y."/>
            <person name="Ohtaka K."/>
            <person name="Satoh M."/>
            <person name="Sonobe K."/>
            <person name="Ishii M."/>
            <person name="Ohtani R."/>
            <person name="Kanamori-Sato M."/>
            <person name="Honoki R."/>
            <person name="Miyazaki D."/>
            <person name="Mochizuki H."/>
            <person name="Umetsu J."/>
            <person name="Higashi K."/>
            <person name="Shibata D."/>
            <person name="Kamiya Y."/>
            <person name="Sato N."/>
            <person name="Nakamura Y."/>
            <person name="Tabata S."/>
            <person name="Ida S."/>
            <person name="Kurokawa K."/>
            <person name="Ohta H."/>
        </authorList>
    </citation>
    <scope>NUCLEOTIDE SEQUENCE [LARGE SCALE GENOMIC DNA]</scope>
    <source>
        <strain evidence="12 13">NIES-2285</strain>
    </source>
</reference>
<evidence type="ECO:0000256" key="5">
    <source>
        <dbReference type="ARBA" id="ARBA00023277"/>
    </source>
</evidence>
<dbReference type="OrthoDB" id="1660156at2759"/>
<feature type="compositionally biased region" description="Polar residues" evidence="11">
    <location>
        <begin position="32"/>
        <end position="42"/>
    </location>
</feature>
<dbReference type="InterPro" id="IPR017853">
    <property type="entry name" value="GH"/>
</dbReference>
<dbReference type="AlphaFoldDB" id="A0A1Y1HMR9"/>
<feature type="binding site" evidence="9">
    <location>
        <position position="465"/>
    </location>
    <ligand>
        <name>substrate</name>
    </ligand>
</feature>
<feature type="active site" description="Proton acceptor" evidence="8">
    <location>
        <position position="503"/>
    </location>
</feature>
<evidence type="ECO:0000256" key="1">
    <source>
        <dbReference type="ARBA" id="ARBA00000546"/>
    </source>
</evidence>
<feature type="binding site" evidence="9">
    <location>
        <begin position="504"/>
        <end position="505"/>
    </location>
    <ligand>
        <name>substrate</name>
    </ligand>
</feature>
<gene>
    <name evidence="12" type="ORF">KFL_000410240</name>
</gene>
<evidence type="ECO:0000256" key="8">
    <source>
        <dbReference type="PIRSR" id="PIRSR601554-1"/>
    </source>
</evidence>
<accession>A0A1Y1HMR9</accession>
<keyword evidence="5 10" id="KW-0119">Carbohydrate metabolism</keyword>
<dbReference type="PANTHER" id="PTHR31352:SF31">
    <property type="entry name" value="BETA-AMYLASE 1, CHLOROPLASTIC"/>
    <property type="match status" value="1"/>
</dbReference>
<evidence type="ECO:0000256" key="9">
    <source>
        <dbReference type="PIRSR" id="PIRSR601554-2"/>
    </source>
</evidence>
<evidence type="ECO:0000256" key="10">
    <source>
        <dbReference type="RuleBase" id="RU000509"/>
    </source>
</evidence>
<dbReference type="Proteomes" id="UP000054558">
    <property type="component" value="Unassembled WGS sequence"/>
</dbReference>
<evidence type="ECO:0000256" key="4">
    <source>
        <dbReference type="ARBA" id="ARBA00022801"/>
    </source>
</evidence>